<dbReference type="PROSITE" id="PS00018">
    <property type="entry name" value="EF_HAND_1"/>
    <property type="match status" value="1"/>
</dbReference>
<comment type="subunit">
    <text evidence="4">Homodimer. Interacts with CIPK.</text>
</comment>
<name>I3SRH3_LOTJA</name>
<dbReference type="AlphaFoldDB" id="I3SRH3"/>
<dbReference type="InterPro" id="IPR011992">
    <property type="entry name" value="EF-hand-dom_pair"/>
</dbReference>
<reference evidence="6" key="1">
    <citation type="submission" date="2012-05" db="EMBL/GenBank/DDBJ databases">
        <authorList>
            <person name="Krishnakumar V."/>
            <person name="Cheung F."/>
            <person name="Xiao Y."/>
            <person name="Chan A."/>
            <person name="Moskal W.A."/>
            <person name="Town C.D."/>
        </authorList>
    </citation>
    <scope>NUCLEOTIDE SEQUENCE</scope>
</reference>
<organism evidence="6">
    <name type="scientific">Lotus japonicus</name>
    <name type="common">Lotus corniculatus var. japonicus</name>
    <dbReference type="NCBI Taxonomy" id="34305"/>
    <lineage>
        <taxon>Eukaryota</taxon>
        <taxon>Viridiplantae</taxon>
        <taxon>Streptophyta</taxon>
        <taxon>Embryophyta</taxon>
        <taxon>Tracheophyta</taxon>
        <taxon>Spermatophyta</taxon>
        <taxon>Magnoliopsida</taxon>
        <taxon>eudicotyledons</taxon>
        <taxon>Gunneridae</taxon>
        <taxon>Pentapetalae</taxon>
        <taxon>rosids</taxon>
        <taxon>fabids</taxon>
        <taxon>Fabales</taxon>
        <taxon>Fabaceae</taxon>
        <taxon>Papilionoideae</taxon>
        <taxon>50 kb inversion clade</taxon>
        <taxon>NPAAA clade</taxon>
        <taxon>Hologalegina</taxon>
        <taxon>robinioid clade</taxon>
        <taxon>Loteae</taxon>
        <taxon>Lotus</taxon>
    </lineage>
</organism>
<dbReference type="CDD" id="cd00051">
    <property type="entry name" value="EFh"/>
    <property type="match status" value="2"/>
</dbReference>
<evidence type="ECO:0000256" key="4">
    <source>
        <dbReference type="RuleBase" id="RU369080"/>
    </source>
</evidence>
<keyword evidence="4" id="KW-0472">Membrane</keyword>
<dbReference type="GO" id="GO:0019722">
    <property type="term" value="P:calcium-mediated signaling"/>
    <property type="evidence" value="ECO:0007669"/>
    <property type="project" value="UniProtKB-UniRule"/>
</dbReference>
<dbReference type="InterPro" id="IPR045198">
    <property type="entry name" value="CNBL1-10"/>
</dbReference>
<dbReference type="PANTHER" id="PTHR23056">
    <property type="entry name" value="CALCINEURIN B"/>
    <property type="match status" value="1"/>
</dbReference>
<dbReference type="InterPro" id="IPR002048">
    <property type="entry name" value="EF_hand_dom"/>
</dbReference>
<dbReference type="PANTHER" id="PTHR23056:SF110">
    <property type="entry name" value="CALMODULIN"/>
    <property type="match status" value="1"/>
</dbReference>
<comment type="similarity">
    <text evidence="3 4">Belongs to the calcineurin regulatory subunit family.</text>
</comment>
<evidence type="ECO:0000313" key="6">
    <source>
        <dbReference type="EMBL" id="AFK42865.1"/>
    </source>
</evidence>
<feature type="domain" description="EF-hand" evidence="5">
    <location>
        <begin position="175"/>
        <end position="210"/>
    </location>
</feature>
<proteinExistence type="evidence at transcript level"/>
<feature type="domain" description="EF-hand" evidence="5">
    <location>
        <begin position="94"/>
        <end position="129"/>
    </location>
</feature>
<accession>I3SRH3</accession>
<dbReference type="GO" id="GO:0016020">
    <property type="term" value="C:membrane"/>
    <property type="evidence" value="ECO:0007669"/>
    <property type="project" value="UniProtKB-SubCell"/>
</dbReference>
<dbReference type="GO" id="GO:0019900">
    <property type="term" value="F:kinase binding"/>
    <property type="evidence" value="ECO:0007669"/>
    <property type="project" value="UniProtKB-UniRule"/>
</dbReference>
<dbReference type="EMBL" id="BT143071">
    <property type="protein sequence ID" value="AFK42865.1"/>
    <property type="molecule type" value="mRNA"/>
</dbReference>
<evidence type="ECO:0000256" key="2">
    <source>
        <dbReference type="ARBA" id="ARBA00022837"/>
    </source>
</evidence>
<feature type="domain" description="EF-hand" evidence="5">
    <location>
        <begin position="131"/>
        <end position="166"/>
    </location>
</feature>
<protein>
    <recommendedName>
        <fullName evidence="4">Calcineurin B-like protein</fullName>
    </recommendedName>
</protein>
<keyword evidence="1 4" id="KW-0677">Repeat</keyword>
<dbReference type="Gene3D" id="1.10.238.10">
    <property type="entry name" value="EF-hand"/>
    <property type="match status" value="1"/>
</dbReference>
<dbReference type="InterPro" id="IPR018247">
    <property type="entry name" value="EF_Hand_1_Ca_BS"/>
</dbReference>
<dbReference type="GO" id="GO:0005509">
    <property type="term" value="F:calcium ion binding"/>
    <property type="evidence" value="ECO:0007669"/>
    <property type="project" value="UniProtKB-UniRule"/>
</dbReference>
<evidence type="ECO:0000256" key="3">
    <source>
        <dbReference type="ARBA" id="ARBA00023774"/>
    </source>
</evidence>
<evidence type="ECO:0000259" key="5">
    <source>
        <dbReference type="PROSITE" id="PS50222"/>
    </source>
</evidence>
<comment type="function">
    <text evidence="4">Acts as a calcium sensor. CBL proteins interact with CIPK serine-threonine protein kinases. Binding of a CBL protein to the regulatory NAF domain of a CIPK protein lead to the activation of the kinase in a calcium-dependent manner.</text>
</comment>
<dbReference type="Pfam" id="PF00036">
    <property type="entry name" value="EF-hand_1"/>
    <property type="match status" value="1"/>
</dbReference>
<evidence type="ECO:0000256" key="1">
    <source>
        <dbReference type="ARBA" id="ARBA00022737"/>
    </source>
</evidence>
<keyword evidence="2 4" id="KW-0106">Calcium</keyword>
<dbReference type="SUPFAM" id="SSF47473">
    <property type="entry name" value="EF-hand"/>
    <property type="match status" value="1"/>
</dbReference>
<keyword evidence="4" id="KW-0479">Metal-binding</keyword>
<comment type="subcellular location">
    <subcellularLocation>
        <location evidence="4">Membrane</location>
    </subcellularLocation>
</comment>
<dbReference type="SMART" id="SM00054">
    <property type="entry name" value="EFh"/>
    <property type="match status" value="3"/>
</dbReference>
<dbReference type="PROSITE" id="PS50222">
    <property type="entry name" value="EF_HAND_2"/>
    <property type="match status" value="3"/>
</dbReference>
<dbReference type="FunFam" id="1.10.238.10:FF:000073">
    <property type="entry name" value="calcineurin B-like protein 3"/>
    <property type="match status" value="1"/>
</dbReference>
<sequence>MGCIPSKVAENKHMSLEVAEDKSHKGTLHSEEVTETKLKPGHEDFSALASETPFTASEVETLKELFQKLSSSIVKDGFIQKEELYFALFRNSNKRNLFLDRMFDLFDVNGSGQIEFGEFVRSLSVFHPKASEAVKIKYAFKLYDLRHTGYIEREELKEMVQAILVESDLVLSDDVVETIVGKTFVEADSKGDGRIDLEEWKEYVGKNPSVLKNMTLPYLMDITQAFPSFVLNAETEESHL</sequence>
<dbReference type="Pfam" id="PF13499">
    <property type="entry name" value="EF-hand_7"/>
    <property type="match status" value="1"/>
</dbReference>
<dbReference type="PRINTS" id="PR00450">
    <property type="entry name" value="RECOVERIN"/>
</dbReference>